<dbReference type="InterPro" id="IPR005647">
    <property type="entry name" value="Mnd1"/>
</dbReference>
<evidence type="ECO:0000256" key="5">
    <source>
        <dbReference type="PIRNR" id="PIRNR026991"/>
    </source>
</evidence>
<dbReference type="EMBL" id="CAJNNV010026801">
    <property type="protein sequence ID" value="CAE8619037.1"/>
    <property type="molecule type" value="Genomic_DNA"/>
</dbReference>
<evidence type="ECO:0000256" key="3">
    <source>
        <dbReference type="ARBA" id="ARBA00023054"/>
    </source>
</evidence>
<evidence type="ECO:0000256" key="4">
    <source>
        <dbReference type="ARBA" id="ARBA00023242"/>
    </source>
</evidence>
<dbReference type="Pfam" id="PF18517">
    <property type="entry name" value="LZ3wCH"/>
    <property type="match status" value="1"/>
</dbReference>
<evidence type="ECO:0000259" key="7">
    <source>
        <dbReference type="Pfam" id="PF03962"/>
    </source>
</evidence>
<feature type="coiled-coil region" evidence="6">
    <location>
        <begin position="85"/>
        <end position="147"/>
    </location>
</feature>
<keyword evidence="10" id="KW-1185">Reference proteome</keyword>
<evidence type="ECO:0000313" key="9">
    <source>
        <dbReference type="EMBL" id="CAE8619037.1"/>
    </source>
</evidence>
<keyword evidence="4 5" id="KW-0539">Nucleus</keyword>
<comment type="similarity">
    <text evidence="2 5">Belongs to the MND1 family.</text>
</comment>
<accession>A0A813G1U7</accession>
<feature type="domain" description="Mnd1 HTH" evidence="7">
    <location>
        <begin position="18"/>
        <end position="74"/>
    </location>
</feature>
<dbReference type="Pfam" id="PF03962">
    <property type="entry name" value="Mnd1"/>
    <property type="match status" value="1"/>
</dbReference>
<dbReference type="OMA" id="VCYWAFP"/>
<dbReference type="Proteomes" id="UP000654075">
    <property type="component" value="Unassembled WGS sequence"/>
</dbReference>
<dbReference type="AlphaFoldDB" id="A0A813G1U7"/>
<comment type="caution">
    <text evidence="9">The sequence shown here is derived from an EMBL/GenBank/DDBJ whole genome shotgun (WGS) entry which is preliminary data.</text>
</comment>
<reference evidence="9" key="1">
    <citation type="submission" date="2021-02" db="EMBL/GenBank/DDBJ databases">
        <authorList>
            <person name="Dougan E. K."/>
            <person name="Rhodes N."/>
            <person name="Thang M."/>
            <person name="Chan C."/>
        </authorList>
    </citation>
    <scope>NUCLEOTIDE SEQUENCE</scope>
</reference>
<proteinExistence type="inferred from homology"/>
<feature type="domain" description="Leucine zipper with capping helix" evidence="8">
    <location>
        <begin position="150"/>
        <end position="206"/>
    </location>
</feature>
<organism evidence="9 10">
    <name type="scientific">Polarella glacialis</name>
    <name type="common">Dinoflagellate</name>
    <dbReference type="NCBI Taxonomy" id="89957"/>
    <lineage>
        <taxon>Eukaryota</taxon>
        <taxon>Sar</taxon>
        <taxon>Alveolata</taxon>
        <taxon>Dinophyceae</taxon>
        <taxon>Suessiales</taxon>
        <taxon>Suessiaceae</taxon>
        <taxon>Polarella</taxon>
    </lineage>
</organism>
<dbReference type="InterPro" id="IPR040661">
    <property type="entry name" value="LZ3wCH"/>
</dbReference>
<evidence type="ECO:0000259" key="8">
    <source>
        <dbReference type="Pfam" id="PF18517"/>
    </source>
</evidence>
<dbReference type="GO" id="GO:0007131">
    <property type="term" value="P:reciprocal meiotic recombination"/>
    <property type="evidence" value="ECO:0007669"/>
    <property type="project" value="InterPro"/>
</dbReference>
<dbReference type="PIRSF" id="PIRSF026991">
    <property type="entry name" value="Mnd1"/>
    <property type="match status" value="1"/>
</dbReference>
<comment type="subcellular location">
    <subcellularLocation>
        <location evidence="1 5">Nucleus</location>
    </subcellularLocation>
</comment>
<evidence type="ECO:0008006" key="11">
    <source>
        <dbReference type="Google" id="ProtNLM"/>
    </source>
</evidence>
<keyword evidence="3 6" id="KW-0175">Coiled coil</keyword>
<evidence type="ECO:0000256" key="2">
    <source>
        <dbReference type="ARBA" id="ARBA00005981"/>
    </source>
</evidence>
<dbReference type="InterPro" id="IPR040453">
    <property type="entry name" value="Mnd1_HTH"/>
</dbReference>
<dbReference type="OrthoDB" id="273345at2759"/>
<protein>
    <recommendedName>
        <fullName evidence="11">Meiotic nuclear division protein 1 homolog</fullName>
    </recommendedName>
</protein>
<sequence>MSKRKGLSFDEKKATLLGAMNKEASFYTLKELESLGKSKGVIPQAVKEVVEGLCADGEVQTDKVGSQVFFWALPSQRTSALRTKKQKLDVESEKLRKELQQLEEELAELSNLPIPSEQEVAELRARAAAERRRRDQLKAQVDAYERCGPEKLAEMKRQSVVAKEAANRWADNICTVRSLFLRERRGEVSSEQFNQSFGLPEDFDYLE</sequence>
<evidence type="ECO:0000313" key="10">
    <source>
        <dbReference type="Proteomes" id="UP000654075"/>
    </source>
</evidence>
<gene>
    <name evidence="9" type="ORF">PGLA1383_LOCUS36631</name>
</gene>
<dbReference type="GO" id="GO:0003690">
    <property type="term" value="F:double-stranded DNA binding"/>
    <property type="evidence" value="ECO:0007669"/>
    <property type="project" value="InterPro"/>
</dbReference>
<evidence type="ECO:0000256" key="6">
    <source>
        <dbReference type="SAM" id="Coils"/>
    </source>
</evidence>
<dbReference type="GO" id="GO:0005634">
    <property type="term" value="C:nucleus"/>
    <property type="evidence" value="ECO:0007669"/>
    <property type="project" value="UniProtKB-SubCell"/>
</dbReference>
<evidence type="ECO:0000256" key="1">
    <source>
        <dbReference type="ARBA" id="ARBA00004123"/>
    </source>
</evidence>
<name>A0A813G1U7_POLGL</name>
<comment type="function">
    <text evidence="5">Required for proper homologous chromosome pairing and efficient cross-over and intragenic recombination during meiosis.</text>
</comment>